<dbReference type="Proteomes" id="UP001338125">
    <property type="component" value="Unassembled WGS sequence"/>
</dbReference>
<evidence type="ECO:0000259" key="8">
    <source>
        <dbReference type="Pfam" id="PF10256"/>
    </source>
</evidence>
<evidence type="ECO:0000313" key="10">
    <source>
        <dbReference type="Proteomes" id="UP001338125"/>
    </source>
</evidence>
<feature type="compositionally biased region" description="Polar residues" evidence="7">
    <location>
        <begin position="184"/>
        <end position="194"/>
    </location>
</feature>
<accession>A0ABR0SD61</accession>
<dbReference type="PANTHER" id="PTHR13254:SF0">
    <property type="entry name" value="GOLGIN SUBFAMILY A MEMBER 7_ERF4 DOMAIN-CONTAINING PROTEIN"/>
    <property type="match status" value="1"/>
</dbReference>
<dbReference type="InterPro" id="IPR051371">
    <property type="entry name" value="Ras_palmitoyltransferase"/>
</dbReference>
<sequence>MRLLDLSASNSTVPTKPFEDAPLIGHEHIAGPCNGLNIQPFSATKLPACFCRLTLRPRSIARGSLGCSTTTKTTTESNQSSESPRRTQVSRPYYQPSSILHRLRGRLHGRAIAIPTASQAFRSVSSSTAPASLDASPNSTGFNELSRQTTDPGGSNSGPSVINTTEQRHQTPPRGYSSHSHSSFQSRTTYSTIPYTPRRASAGRLWNPSNSTPRRPSASSQQRRPSTPTIPPIPSQHLVAGSFSVSADPLITGADDGHLLKPHEQRQTKHPESISSSLQIERSESDIQEGSNSARAPSINAGFKFPAPRTSDIEIGSSSDWTDSSESVPPRKLDKGKGKAIMALENEAPRTFSADLERGPEILGPRISNVTAGDGIGSAISSSNSSIMGEEVQGDLGESWGPLHPCYPHLNPHVPTDSVEYATTRIIRIRRDWLLQGDLAPTFSNLYPEILDPAGVSEPEFRRIIDKLNKEVVPAFDPYSFRNVIDGLIGLVTGWIWDDIGMTGTKTRLNNLEKWIEKWNLEMEKTMGSEEGVIPPKLVSLRRTGYMTLDIQIPDPEIAPAPSSAGAGESRTVLPLEPAPVVTA</sequence>
<reference evidence="9 10" key="1">
    <citation type="submission" date="2024-01" db="EMBL/GenBank/DDBJ databases">
        <title>Complete genome of Cladobotryum mycophilum ATHUM6906.</title>
        <authorList>
            <person name="Christinaki A.C."/>
            <person name="Myridakis A.I."/>
            <person name="Kouvelis V.N."/>
        </authorList>
    </citation>
    <scope>NUCLEOTIDE SEQUENCE [LARGE SCALE GENOMIC DNA]</scope>
    <source>
        <strain evidence="9 10">ATHUM6906</strain>
    </source>
</reference>
<protein>
    <recommendedName>
        <fullName evidence="4">Ras modification protein ERF4</fullName>
    </recommendedName>
</protein>
<feature type="compositionally biased region" description="Low complexity" evidence="7">
    <location>
        <begin position="211"/>
        <end position="227"/>
    </location>
</feature>
<keyword evidence="6" id="KW-0472">Membrane</keyword>
<evidence type="ECO:0000256" key="3">
    <source>
        <dbReference type="ARBA" id="ARBA00011396"/>
    </source>
</evidence>
<dbReference type="InterPro" id="IPR019383">
    <property type="entry name" value="Golgin_A_7/ERF4"/>
</dbReference>
<comment type="caution">
    <text evidence="9">The sequence shown here is derived from an EMBL/GenBank/DDBJ whole genome shotgun (WGS) entry which is preliminary data.</text>
</comment>
<proteinExistence type="inferred from homology"/>
<feature type="compositionally biased region" description="Low complexity" evidence="7">
    <location>
        <begin position="68"/>
        <end position="82"/>
    </location>
</feature>
<organism evidence="9 10">
    <name type="scientific">Cladobotryum mycophilum</name>
    <dbReference type="NCBI Taxonomy" id="491253"/>
    <lineage>
        <taxon>Eukaryota</taxon>
        <taxon>Fungi</taxon>
        <taxon>Dikarya</taxon>
        <taxon>Ascomycota</taxon>
        <taxon>Pezizomycotina</taxon>
        <taxon>Sordariomycetes</taxon>
        <taxon>Hypocreomycetidae</taxon>
        <taxon>Hypocreales</taxon>
        <taxon>Hypocreaceae</taxon>
        <taxon>Cladobotryum</taxon>
    </lineage>
</organism>
<evidence type="ECO:0000256" key="4">
    <source>
        <dbReference type="ARBA" id="ARBA00018463"/>
    </source>
</evidence>
<feature type="region of interest" description="Disordered" evidence="7">
    <location>
        <begin position="128"/>
        <end position="237"/>
    </location>
</feature>
<comment type="similarity">
    <text evidence="2">Belongs to the ERF4 family.</text>
</comment>
<feature type="domain" description="Golgin subfamily A member 7/ERF4" evidence="8">
    <location>
        <begin position="426"/>
        <end position="550"/>
    </location>
</feature>
<evidence type="ECO:0000256" key="1">
    <source>
        <dbReference type="ARBA" id="ARBA00004406"/>
    </source>
</evidence>
<comment type="subunit">
    <text evidence="3">Interacts with ERF2.</text>
</comment>
<name>A0ABR0SD61_9HYPO</name>
<dbReference type="PANTHER" id="PTHR13254">
    <property type="entry name" value="GOLGI AUTOANTIGEN, GOLGIN SUBFAMILY A, 7"/>
    <property type="match status" value="1"/>
</dbReference>
<gene>
    <name evidence="9" type="ORF">PT974_08352</name>
</gene>
<feature type="region of interest" description="Disordered" evidence="7">
    <location>
        <begin position="249"/>
        <end position="337"/>
    </location>
</feature>
<evidence type="ECO:0000256" key="5">
    <source>
        <dbReference type="ARBA" id="ARBA00022824"/>
    </source>
</evidence>
<dbReference type="EMBL" id="JAVFKD010000014">
    <property type="protein sequence ID" value="KAK5990088.1"/>
    <property type="molecule type" value="Genomic_DNA"/>
</dbReference>
<feature type="region of interest" description="Disordered" evidence="7">
    <location>
        <begin position="63"/>
        <end position="97"/>
    </location>
</feature>
<evidence type="ECO:0000256" key="7">
    <source>
        <dbReference type="SAM" id="MobiDB-lite"/>
    </source>
</evidence>
<dbReference type="Pfam" id="PF10256">
    <property type="entry name" value="Erf4"/>
    <property type="match status" value="1"/>
</dbReference>
<evidence type="ECO:0000313" key="9">
    <source>
        <dbReference type="EMBL" id="KAK5990088.1"/>
    </source>
</evidence>
<keyword evidence="5" id="KW-0256">Endoplasmic reticulum</keyword>
<feature type="compositionally biased region" description="Basic and acidic residues" evidence="7">
    <location>
        <begin position="255"/>
        <end position="272"/>
    </location>
</feature>
<keyword evidence="10" id="KW-1185">Reference proteome</keyword>
<feature type="compositionally biased region" description="Low complexity" evidence="7">
    <location>
        <begin position="317"/>
        <end position="327"/>
    </location>
</feature>
<evidence type="ECO:0000256" key="2">
    <source>
        <dbReference type="ARBA" id="ARBA00007732"/>
    </source>
</evidence>
<feature type="compositionally biased region" description="Polar residues" evidence="7">
    <location>
        <begin position="128"/>
        <end position="165"/>
    </location>
</feature>
<comment type="subcellular location">
    <subcellularLocation>
        <location evidence="1">Endoplasmic reticulum membrane</location>
        <topology evidence="1">Peripheral membrane protein</topology>
    </subcellularLocation>
</comment>
<evidence type="ECO:0000256" key="6">
    <source>
        <dbReference type="ARBA" id="ARBA00023136"/>
    </source>
</evidence>